<feature type="transmembrane region" description="Helical" evidence="1">
    <location>
        <begin position="7"/>
        <end position="24"/>
    </location>
</feature>
<accession>A0A3D8LFR7</accession>
<reference evidence="3" key="1">
    <citation type="submission" date="2018-08" db="EMBL/GenBank/DDBJ databases">
        <authorList>
            <person name="Liu Z.-W."/>
            <person name="Du Z.-J."/>
        </authorList>
    </citation>
    <scope>NUCLEOTIDE SEQUENCE [LARGE SCALE GENOMIC DNA]</scope>
    <source>
        <strain evidence="3">H4X</strain>
    </source>
</reference>
<gene>
    <name evidence="2" type="ORF">DXT99_06135</name>
</gene>
<sequence>MRNRRSYRIVVTIACFVFAGMNAYRILQGYYTWIDVFLLIIFLIFGVTYSYILFRQDRES</sequence>
<evidence type="ECO:0000256" key="1">
    <source>
        <dbReference type="SAM" id="Phobius"/>
    </source>
</evidence>
<comment type="caution">
    <text evidence="2">The sequence shown here is derived from an EMBL/GenBank/DDBJ whole genome shotgun (WGS) entry which is preliminary data.</text>
</comment>
<keyword evidence="1" id="KW-1133">Transmembrane helix</keyword>
<keyword evidence="1" id="KW-0472">Membrane</keyword>
<feature type="transmembrane region" description="Helical" evidence="1">
    <location>
        <begin position="30"/>
        <end position="54"/>
    </location>
</feature>
<dbReference type="EMBL" id="QRGR01000005">
    <property type="protein sequence ID" value="RDV16247.1"/>
    <property type="molecule type" value="Genomic_DNA"/>
</dbReference>
<dbReference type="AlphaFoldDB" id="A0A3D8LFR7"/>
<evidence type="ECO:0000313" key="3">
    <source>
        <dbReference type="Proteomes" id="UP000256708"/>
    </source>
</evidence>
<organism evidence="2 3">
    <name type="scientific">Pontibacter diazotrophicus</name>
    <dbReference type="NCBI Taxonomy" id="1400979"/>
    <lineage>
        <taxon>Bacteria</taxon>
        <taxon>Pseudomonadati</taxon>
        <taxon>Bacteroidota</taxon>
        <taxon>Cytophagia</taxon>
        <taxon>Cytophagales</taxon>
        <taxon>Hymenobacteraceae</taxon>
        <taxon>Pontibacter</taxon>
    </lineage>
</organism>
<evidence type="ECO:0000313" key="2">
    <source>
        <dbReference type="EMBL" id="RDV16247.1"/>
    </source>
</evidence>
<proteinExistence type="predicted"/>
<name>A0A3D8LFR7_9BACT</name>
<keyword evidence="1" id="KW-0812">Transmembrane</keyword>
<dbReference type="Proteomes" id="UP000256708">
    <property type="component" value="Unassembled WGS sequence"/>
</dbReference>
<keyword evidence="3" id="KW-1185">Reference proteome</keyword>
<protein>
    <submittedName>
        <fullName evidence="2">Uncharacterized protein</fullName>
    </submittedName>
</protein>